<proteinExistence type="predicted"/>
<gene>
    <name evidence="1" type="ORF">DK880_00063</name>
</gene>
<dbReference type="AlphaFoldDB" id="A0A2Z3L7G8"/>
<name>A0A2Z3L7G8_9BACT</name>
<accession>A0A2Z3L7G8</accession>
<protein>
    <submittedName>
        <fullName evidence="1">Uncharacterized protein</fullName>
    </submittedName>
</protein>
<dbReference type="Proteomes" id="UP000245872">
    <property type="component" value="Chromosome"/>
</dbReference>
<dbReference type="EMBL" id="CP029619">
    <property type="protein sequence ID" value="AWN81401.1"/>
    <property type="molecule type" value="Genomic_DNA"/>
</dbReference>
<keyword evidence="2" id="KW-1185">Reference proteome</keyword>
<reference evidence="1 2" key="1">
    <citation type="submission" date="2018-05" db="EMBL/GenBank/DDBJ databases">
        <title>Candidatus Cardinium hertigii Genome Assembly.</title>
        <authorList>
            <person name="Showmaker K.C."/>
            <person name="Walden K.O."/>
            <person name="Fields C.J."/>
            <person name="Lambert K.N."/>
            <person name="Hudson M.E."/>
        </authorList>
    </citation>
    <scope>NUCLEOTIDE SEQUENCE [LARGE SCALE GENOMIC DNA]</scope>
    <source>
        <strain evidence="2">cHgTN10</strain>
    </source>
</reference>
<evidence type="ECO:0000313" key="1">
    <source>
        <dbReference type="EMBL" id="AWN81401.1"/>
    </source>
</evidence>
<organism evidence="1 2">
    <name type="scientific">Candidatus Cardinium hertigii</name>
    <dbReference type="NCBI Taxonomy" id="247481"/>
    <lineage>
        <taxon>Bacteria</taxon>
        <taxon>Pseudomonadati</taxon>
        <taxon>Bacteroidota</taxon>
        <taxon>Cytophagia</taxon>
        <taxon>Cytophagales</taxon>
        <taxon>Amoebophilaceae</taxon>
        <taxon>Candidatus Cardinium</taxon>
    </lineage>
</organism>
<dbReference type="KEGG" id="cher:DK880_00063"/>
<evidence type="ECO:0000313" key="2">
    <source>
        <dbReference type="Proteomes" id="UP000245872"/>
    </source>
</evidence>
<dbReference type="RefSeq" id="WP_109996867.1">
    <property type="nucleotide sequence ID" value="NZ_CP029619.1"/>
</dbReference>
<sequence>MQYSSFVLITAETITKCNRAVLEQINKVALSAALKEVQRHKQLFNNCFCSATQEQEEVQVLKKAINTEKEIFVTPKINFDILIFDDYLIEELHVFIRKIESLK</sequence>